<gene>
    <name evidence="16" type="ORF">GGR38_002623</name>
</gene>
<dbReference type="SUPFAM" id="SSF56935">
    <property type="entry name" value="Porins"/>
    <property type="match status" value="1"/>
</dbReference>
<keyword evidence="7" id="KW-0406">Ion transport</keyword>
<accession>A0A7W6CGZ8</accession>
<evidence type="ECO:0000256" key="12">
    <source>
        <dbReference type="RuleBase" id="RU003357"/>
    </source>
</evidence>
<evidence type="ECO:0000256" key="11">
    <source>
        <dbReference type="PROSITE-ProRule" id="PRU01360"/>
    </source>
</evidence>
<proteinExistence type="inferred from homology"/>
<organism evidence="16 17">
    <name type="scientific">Novosphingobium sediminicola</name>
    <dbReference type="NCBI Taxonomy" id="563162"/>
    <lineage>
        <taxon>Bacteria</taxon>
        <taxon>Pseudomonadati</taxon>
        <taxon>Pseudomonadota</taxon>
        <taxon>Alphaproteobacteria</taxon>
        <taxon>Sphingomonadales</taxon>
        <taxon>Sphingomonadaceae</taxon>
        <taxon>Novosphingobium</taxon>
    </lineage>
</organism>
<feature type="domain" description="TonB-dependent receptor plug" evidence="15">
    <location>
        <begin position="52"/>
        <end position="153"/>
    </location>
</feature>
<dbReference type="Proteomes" id="UP000548867">
    <property type="component" value="Unassembled WGS sequence"/>
</dbReference>
<evidence type="ECO:0000256" key="8">
    <source>
        <dbReference type="ARBA" id="ARBA00023077"/>
    </source>
</evidence>
<dbReference type="RefSeq" id="WP_183626146.1">
    <property type="nucleotide sequence ID" value="NZ_JACIDX010000009.1"/>
</dbReference>
<dbReference type="AlphaFoldDB" id="A0A7W6CGZ8"/>
<dbReference type="InterPro" id="IPR039426">
    <property type="entry name" value="TonB-dep_rcpt-like"/>
</dbReference>
<keyword evidence="6" id="KW-0408">Iron</keyword>
<dbReference type="PROSITE" id="PS52016">
    <property type="entry name" value="TONB_DEPENDENT_REC_3"/>
    <property type="match status" value="1"/>
</dbReference>
<evidence type="ECO:0000256" key="13">
    <source>
        <dbReference type="SAM" id="SignalP"/>
    </source>
</evidence>
<dbReference type="Gene3D" id="2.40.170.20">
    <property type="entry name" value="TonB-dependent receptor, beta-barrel domain"/>
    <property type="match status" value="1"/>
</dbReference>
<keyword evidence="5 11" id="KW-0812">Transmembrane</keyword>
<dbReference type="PANTHER" id="PTHR32552">
    <property type="entry name" value="FERRICHROME IRON RECEPTOR-RELATED"/>
    <property type="match status" value="1"/>
</dbReference>
<evidence type="ECO:0000313" key="17">
    <source>
        <dbReference type="Proteomes" id="UP000548867"/>
    </source>
</evidence>
<evidence type="ECO:0000256" key="6">
    <source>
        <dbReference type="ARBA" id="ARBA00023004"/>
    </source>
</evidence>
<keyword evidence="9 11" id="KW-0472">Membrane</keyword>
<keyword evidence="16" id="KW-0675">Receptor</keyword>
<evidence type="ECO:0000256" key="9">
    <source>
        <dbReference type="ARBA" id="ARBA00023136"/>
    </source>
</evidence>
<keyword evidence="10 11" id="KW-0998">Cell outer membrane</keyword>
<keyword evidence="13" id="KW-0732">Signal</keyword>
<protein>
    <submittedName>
        <fullName evidence="16">Iron complex outermembrane receptor protein</fullName>
    </submittedName>
</protein>
<comment type="subcellular location">
    <subcellularLocation>
        <location evidence="1 11">Cell outer membrane</location>
        <topology evidence="1 11">Multi-pass membrane protein</topology>
    </subcellularLocation>
</comment>
<reference evidence="16 17" key="1">
    <citation type="submission" date="2020-08" db="EMBL/GenBank/DDBJ databases">
        <title>Genomic Encyclopedia of Type Strains, Phase IV (KMG-IV): sequencing the most valuable type-strain genomes for metagenomic binning, comparative biology and taxonomic classification.</title>
        <authorList>
            <person name="Goeker M."/>
        </authorList>
    </citation>
    <scope>NUCLEOTIDE SEQUENCE [LARGE SCALE GENOMIC DNA]</scope>
    <source>
        <strain evidence="16 17">DSM 27057</strain>
    </source>
</reference>
<dbReference type="GO" id="GO:0009279">
    <property type="term" value="C:cell outer membrane"/>
    <property type="evidence" value="ECO:0007669"/>
    <property type="project" value="UniProtKB-SubCell"/>
</dbReference>
<keyword evidence="3 11" id="KW-1134">Transmembrane beta strand</keyword>
<feature type="chain" id="PRO_5030667689" evidence="13">
    <location>
        <begin position="28"/>
        <end position="785"/>
    </location>
</feature>
<evidence type="ECO:0000256" key="1">
    <source>
        <dbReference type="ARBA" id="ARBA00004571"/>
    </source>
</evidence>
<evidence type="ECO:0000256" key="7">
    <source>
        <dbReference type="ARBA" id="ARBA00023065"/>
    </source>
</evidence>
<evidence type="ECO:0000313" key="16">
    <source>
        <dbReference type="EMBL" id="MBB3955667.1"/>
    </source>
</evidence>
<evidence type="ECO:0000256" key="10">
    <source>
        <dbReference type="ARBA" id="ARBA00023237"/>
    </source>
</evidence>
<feature type="signal peptide" evidence="13">
    <location>
        <begin position="1"/>
        <end position="27"/>
    </location>
</feature>
<sequence>MKYSAILLGSVALSALTTPALTTPAFAQEATAKDEPLTTEIVVTAQKSSEKLSKAPISVSVVSQLALDRQSITSADRLVSTVPSLQLSQNGFSIRGIGSNNAFSGYSTVATQFDGIYNPSSVALGLAMFDIGSVEVLRGPQGTVYGRNATAGVVNINSADPGRNLGGSASLQYGRFNEIRAQAAVDLPVSDTFGLRIAAFRQINDGYGPQLHGARFDQTDLAGLRVTAKWAITPTLTWRVSGSYGENNGTVPAVYLRNYNYYPQANLTTGSFGPVTIIPTSFDTINPGLDQVSANRINVKSYDVRSKLNWQVGDGLSLTWLAGYSSLVNNGVAAASGVFSQEYINHKTNSWSHELDVNFQRGPVKLVTGAYIYQDEIPSGQRLLHAGNTAPAPFASVYNIFGPLVASTGNQIGTINAVDVVNTYSGEGSKSRALFGQGTFSLSDRLRATAGLRATWDDVNGREQQLVCPGATVTRANINASSCPGGFAIAYTDDRGRSAASFSKVSWKAGLDYDLTPGILAYATVSTGYRGGGLQSSGNPVSYRQYAPETVTNYEAGLRAKLLNDRLFIGLSTYQMDYNNLQVSSVVVDPVQGPIAVTTNAAKARIRGVDLETSYRPNRHDTISGYLAFMDAKYLSFPGASDNLHSADTMYNIFAPLLGYAAIPSASADYSGKRLTNAPQLSARFSYAHAFDLASGARITPSVDFYAQSKTFASSDNAVQGRIAGYTKTDLNLRYDDPSGHAYVNLYMNNVEDRRIATTVVPVWSSTTASYAPPRTYGVRIGFKY</sequence>
<evidence type="ECO:0000256" key="5">
    <source>
        <dbReference type="ARBA" id="ARBA00022692"/>
    </source>
</evidence>
<keyword evidence="8 12" id="KW-0798">TonB box</keyword>
<dbReference type="EMBL" id="JACIDX010000009">
    <property type="protein sequence ID" value="MBB3955667.1"/>
    <property type="molecule type" value="Genomic_DNA"/>
</dbReference>
<evidence type="ECO:0000259" key="14">
    <source>
        <dbReference type="Pfam" id="PF00593"/>
    </source>
</evidence>
<evidence type="ECO:0000259" key="15">
    <source>
        <dbReference type="Pfam" id="PF07715"/>
    </source>
</evidence>
<feature type="domain" description="TonB-dependent receptor-like beta-barrel" evidence="14">
    <location>
        <begin position="257"/>
        <end position="751"/>
    </location>
</feature>
<keyword evidence="2 11" id="KW-0813">Transport</keyword>
<keyword evidence="4" id="KW-0410">Iron transport</keyword>
<keyword evidence="17" id="KW-1185">Reference proteome</keyword>
<name>A0A7W6CGZ8_9SPHN</name>
<dbReference type="InterPro" id="IPR000531">
    <property type="entry name" value="Beta-barrel_TonB"/>
</dbReference>
<dbReference type="InterPro" id="IPR036942">
    <property type="entry name" value="Beta-barrel_TonB_sf"/>
</dbReference>
<dbReference type="InterPro" id="IPR012910">
    <property type="entry name" value="Plug_dom"/>
</dbReference>
<dbReference type="Pfam" id="PF00593">
    <property type="entry name" value="TonB_dep_Rec_b-barrel"/>
    <property type="match status" value="1"/>
</dbReference>
<evidence type="ECO:0000256" key="2">
    <source>
        <dbReference type="ARBA" id="ARBA00022448"/>
    </source>
</evidence>
<comment type="caution">
    <text evidence="16">The sequence shown here is derived from an EMBL/GenBank/DDBJ whole genome shotgun (WGS) entry which is preliminary data.</text>
</comment>
<dbReference type="PANTHER" id="PTHR32552:SF81">
    <property type="entry name" value="TONB-DEPENDENT OUTER MEMBRANE RECEPTOR"/>
    <property type="match status" value="1"/>
</dbReference>
<dbReference type="GO" id="GO:0006826">
    <property type="term" value="P:iron ion transport"/>
    <property type="evidence" value="ECO:0007669"/>
    <property type="project" value="UniProtKB-KW"/>
</dbReference>
<comment type="similarity">
    <text evidence="11 12">Belongs to the TonB-dependent receptor family.</text>
</comment>
<evidence type="ECO:0000256" key="4">
    <source>
        <dbReference type="ARBA" id="ARBA00022496"/>
    </source>
</evidence>
<evidence type="ECO:0000256" key="3">
    <source>
        <dbReference type="ARBA" id="ARBA00022452"/>
    </source>
</evidence>
<dbReference type="Pfam" id="PF07715">
    <property type="entry name" value="Plug"/>
    <property type="match status" value="1"/>
</dbReference>